<gene>
    <name evidence="1" type="ORF">F2Q69_00022031</name>
</gene>
<evidence type="ECO:0000313" key="2">
    <source>
        <dbReference type="Proteomes" id="UP000712600"/>
    </source>
</evidence>
<organism evidence="1 2">
    <name type="scientific">Brassica cretica</name>
    <name type="common">Mustard</name>
    <dbReference type="NCBI Taxonomy" id="69181"/>
    <lineage>
        <taxon>Eukaryota</taxon>
        <taxon>Viridiplantae</taxon>
        <taxon>Streptophyta</taxon>
        <taxon>Embryophyta</taxon>
        <taxon>Tracheophyta</taxon>
        <taxon>Spermatophyta</taxon>
        <taxon>Magnoliopsida</taxon>
        <taxon>eudicotyledons</taxon>
        <taxon>Gunneridae</taxon>
        <taxon>Pentapetalae</taxon>
        <taxon>rosids</taxon>
        <taxon>malvids</taxon>
        <taxon>Brassicales</taxon>
        <taxon>Brassicaceae</taxon>
        <taxon>Brassiceae</taxon>
        <taxon>Brassica</taxon>
    </lineage>
</organism>
<accession>A0A8S9PVX1</accession>
<proteinExistence type="predicted"/>
<dbReference type="EMBL" id="QGKX02001290">
    <property type="protein sequence ID" value="KAF3535745.1"/>
    <property type="molecule type" value="Genomic_DNA"/>
</dbReference>
<dbReference type="PANTHER" id="PTHR33240">
    <property type="entry name" value="OS08G0508500 PROTEIN"/>
    <property type="match status" value="1"/>
</dbReference>
<dbReference type="Proteomes" id="UP000712600">
    <property type="component" value="Unassembled WGS sequence"/>
</dbReference>
<name>A0A8S9PVX1_BRACR</name>
<reference evidence="1" key="1">
    <citation type="submission" date="2019-12" db="EMBL/GenBank/DDBJ databases">
        <title>Genome sequencing and annotation of Brassica cretica.</title>
        <authorList>
            <person name="Studholme D.J."/>
            <person name="Sarris P."/>
        </authorList>
    </citation>
    <scope>NUCLEOTIDE SEQUENCE</scope>
    <source>
        <strain evidence="1">PFS-109/04</strain>
        <tissue evidence="1">Leaf</tissue>
    </source>
</reference>
<comment type="caution">
    <text evidence="1">The sequence shown here is derived from an EMBL/GenBank/DDBJ whole genome shotgun (WGS) entry which is preliminary data.</text>
</comment>
<sequence>MIAMDKHNQLPEAIRRGINPQGLSDNLQSRAGELVKAKPVLPCRRGRTIHVISEGPEAYSVNHTAIQENARDVCGNSERVRLECPETDEITFTAEEREGVLVPHHDALVISLTIANCLVKRILVDSDSYSNIIFQTAYQGLGLEAKALIRKAIPLVGFSGEVKQTTREVILPVHAEGVSVASPSRCLNWISPRSD</sequence>
<protein>
    <submittedName>
        <fullName evidence="1">Uncharacterized protein</fullName>
    </submittedName>
</protein>
<evidence type="ECO:0000313" key="1">
    <source>
        <dbReference type="EMBL" id="KAF3535745.1"/>
    </source>
</evidence>
<dbReference type="PANTHER" id="PTHR33240:SF8">
    <property type="entry name" value="OS03G0439900 PROTEIN"/>
    <property type="match status" value="1"/>
</dbReference>
<dbReference type="AlphaFoldDB" id="A0A8S9PVX1"/>